<organism evidence="2 3">
    <name type="scientific">Austropuccinia psidii MF-1</name>
    <dbReference type="NCBI Taxonomy" id="1389203"/>
    <lineage>
        <taxon>Eukaryota</taxon>
        <taxon>Fungi</taxon>
        <taxon>Dikarya</taxon>
        <taxon>Basidiomycota</taxon>
        <taxon>Pucciniomycotina</taxon>
        <taxon>Pucciniomycetes</taxon>
        <taxon>Pucciniales</taxon>
        <taxon>Sphaerophragmiaceae</taxon>
        <taxon>Austropuccinia</taxon>
    </lineage>
</organism>
<feature type="compositionally biased region" description="Polar residues" evidence="1">
    <location>
        <begin position="34"/>
        <end position="45"/>
    </location>
</feature>
<accession>A0A9Q3C9V6</accession>
<evidence type="ECO:0000256" key="1">
    <source>
        <dbReference type="SAM" id="MobiDB-lite"/>
    </source>
</evidence>
<feature type="compositionally biased region" description="Basic and acidic residues" evidence="1">
    <location>
        <begin position="46"/>
        <end position="58"/>
    </location>
</feature>
<dbReference type="Proteomes" id="UP000765509">
    <property type="component" value="Unassembled WGS sequence"/>
</dbReference>
<sequence length="91" mass="10669">MENLKFTFANKAKIQMDFLVFENLNQITVKENPEISMSSKESISPETDRKFKGKDQEDKLKVEDSEAIQKIKNSLKMMRRNLEMAIEDPEK</sequence>
<comment type="caution">
    <text evidence="2">The sequence shown here is derived from an EMBL/GenBank/DDBJ whole genome shotgun (WGS) entry which is preliminary data.</text>
</comment>
<dbReference type="EMBL" id="AVOT02006303">
    <property type="protein sequence ID" value="MBW0481229.1"/>
    <property type="molecule type" value="Genomic_DNA"/>
</dbReference>
<keyword evidence="3" id="KW-1185">Reference proteome</keyword>
<gene>
    <name evidence="2" type="ORF">O181_020944</name>
</gene>
<feature type="region of interest" description="Disordered" evidence="1">
    <location>
        <begin position="34"/>
        <end position="58"/>
    </location>
</feature>
<evidence type="ECO:0000313" key="3">
    <source>
        <dbReference type="Proteomes" id="UP000765509"/>
    </source>
</evidence>
<name>A0A9Q3C9V6_9BASI</name>
<dbReference type="AlphaFoldDB" id="A0A9Q3C9V6"/>
<proteinExistence type="predicted"/>
<reference evidence="2" key="1">
    <citation type="submission" date="2021-03" db="EMBL/GenBank/DDBJ databases">
        <title>Draft genome sequence of rust myrtle Austropuccinia psidii MF-1, a brazilian biotype.</title>
        <authorList>
            <person name="Quecine M.C."/>
            <person name="Pachon D.M.R."/>
            <person name="Bonatelli M.L."/>
            <person name="Correr F.H."/>
            <person name="Franceschini L.M."/>
            <person name="Leite T.F."/>
            <person name="Margarido G.R.A."/>
            <person name="Almeida C.A."/>
            <person name="Ferrarezi J.A."/>
            <person name="Labate C.A."/>
        </authorList>
    </citation>
    <scope>NUCLEOTIDE SEQUENCE</scope>
    <source>
        <strain evidence="2">MF-1</strain>
    </source>
</reference>
<protein>
    <submittedName>
        <fullName evidence="2">Uncharacterized protein</fullName>
    </submittedName>
</protein>
<evidence type="ECO:0000313" key="2">
    <source>
        <dbReference type="EMBL" id="MBW0481229.1"/>
    </source>
</evidence>